<evidence type="ECO:0000256" key="1">
    <source>
        <dbReference type="ARBA" id="ARBA00004571"/>
    </source>
</evidence>
<evidence type="ECO:0000259" key="11">
    <source>
        <dbReference type="Pfam" id="PF07715"/>
    </source>
</evidence>
<dbReference type="PANTHER" id="PTHR30069:SF36">
    <property type="entry name" value="BLL6948 PROTEIN"/>
    <property type="match status" value="1"/>
</dbReference>
<evidence type="ECO:0000256" key="7">
    <source>
        <dbReference type="ARBA" id="ARBA00023237"/>
    </source>
</evidence>
<proteinExistence type="inferred from homology"/>
<comment type="similarity">
    <text evidence="8 9">Belongs to the TonB-dependent receptor family.</text>
</comment>
<dbReference type="InterPro" id="IPR039426">
    <property type="entry name" value="TonB-dep_rcpt-like"/>
</dbReference>
<dbReference type="GO" id="GO:0009279">
    <property type="term" value="C:cell outer membrane"/>
    <property type="evidence" value="ECO:0007669"/>
    <property type="project" value="UniProtKB-SubCell"/>
</dbReference>
<name>A0A239EZZ2_EKHLU</name>
<keyword evidence="2 8" id="KW-0813">Transport</keyword>
<dbReference type="Gene3D" id="2.170.130.10">
    <property type="entry name" value="TonB-dependent receptor, plug domain"/>
    <property type="match status" value="1"/>
</dbReference>
<keyword evidence="5 9" id="KW-0798">TonB box</keyword>
<gene>
    <name evidence="12" type="ORF">SAMN05421640_0422</name>
</gene>
<feature type="domain" description="TonB-dependent receptor-like beta-barrel" evidence="10">
    <location>
        <begin position="310"/>
        <end position="694"/>
    </location>
</feature>
<dbReference type="AlphaFoldDB" id="A0A239EZZ2"/>
<evidence type="ECO:0000256" key="3">
    <source>
        <dbReference type="ARBA" id="ARBA00022452"/>
    </source>
</evidence>
<dbReference type="InterPro" id="IPR008969">
    <property type="entry name" value="CarboxyPept-like_regulatory"/>
</dbReference>
<evidence type="ECO:0000256" key="4">
    <source>
        <dbReference type="ARBA" id="ARBA00022692"/>
    </source>
</evidence>
<dbReference type="InterPro" id="IPR037066">
    <property type="entry name" value="Plug_dom_sf"/>
</dbReference>
<keyword evidence="13" id="KW-1185">Reference proteome</keyword>
<keyword evidence="7 8" id="KW-0998">Cell outer membrane</keyword>
<dbReference type="InterPro" id="IPR000531">
    <property type="entry name" value="Beta-barrel_TonB"/>
</dbReference>
<keyword evidence="6 8" id="KW-0472">Membrane</keyword>
<dbReference type="OrthoDB" id="99480at2"/>
<evidence type="ECO:0000313" key="12">
    <source>
        <dbReference type="EMBL" id="SNS50320.1"/>
    </source>
</evidence>
<reference evidence="12 13" key="1">
    <citation type="submission" date="2017-06" db="EMBL/GenBank/DDBJ databases">
        <authorList>
            <person name="Kim H.J."/>
            <person name="Triplett B.A."/>
        </authorList>
    </citation>
    <scope>NUCLEOTIDE SEQUENCE [LARGE SCALE GENOMIC DNA]</scope>
    <source>
        <strain evidence="12 13">DSM 19307</strain>
    </source>
</reference>
<evidence type="ECO:0000256" key="9">
    <source>
        <dbReference type="RuleBase" id="RU003357"/>
    </source>
</evidence>
<dbReference type="GO" id="GO:0044718">
    <property type="term" value="P:siderophore transmembrane transport"/>
    <property type="evidence" value="ECO:0007669"/>
    <property type="project" value="TreeGrafter"/>
</dbReference>
<dbReference type="SUPFAM" id="SSF49464">
    <property type="entry name" value="Carboxypeptidase regulatory domain-like"/>
    <property type="match status" value="1"/>
</dbReference>
<dbReference type="InterPro" id="IPR012910">
    <property type="entry name" value="Plug_dom"/>
</dbReference>
<evidence type="ECO:0000256" key="6">
    <source>
        <dbReference type="ARBA" id="ARBA00023136"/>
    </source>
</evidence>
<comment type="subcellular location">
    <subcellularLocation>
        <location evidence="1 8">Cell outer membrane</location>
        <topology evidence="1 8">Multi-pass membrane protein</topology>
    </subcellularLocation>
</comment>
<sequence length="738" mass="82982">MKSVLTIFFILYVLCGWSQEVASGQIMDADSNTPVEFVTVYNLTRDIHAHTDVAGKFQLKDTQIGDSIFVSMVGYERRQFVVETETDWNISLTSAPVELSQVVITPEINTLNKIKQVDLKLNPVNSSQEILRKVPGLFIAQHAGGGKAEQIFLRGFDIDHGTDIQITADGIPVNMVSHAHGQGYADLHFLIPETVQGVDFGKGPYYAEKGNFTTAGYVDFNTFDRISESNVKIEGGRFNTMRTVSMIDLIKGNQNSDAYIATEYLLSDGPFDSPQNFNRLNLFGKYHVKMGNDFLTMQASTFQSKWDASGQIPIRAVESGQIDRFGAIDDTEGGETSRQNFLIDYTSSFDNGDFMETKAFVSKYDFELYSNFTFFLDDPVNGDQIRQKESRTIYGIQSSYNHGTQMASGDLTLIAGAGFRYDDIDGVELSHTRNRTETLDSIALADIDEFNGFAFANATWELNQWMFNLGVRADHFRMEEVDFLQPTYSRKSASQAIISPKLNIVYKPTDNWQLYAKSGRGFHSNDTRVVLREQGQNTLPAAWGYDFGTVYRPFNRLFIDVAYWELYLEQEFVYVGDAGIVEPSGRTKRTGVDVGINYQLSDQLFIYSNLNYADPSALDETEGNDFIPLAPTFTSIGGLTYQGKNLSGSIRYRYIKDRAANEDNSVIAEGYFLSDVNIAYDRPAWTISLAIENVFDVDWREAQFDTESRLANETESVSEIHFTPGVPFFFKAGLAVKF</sequence>
<dbReference type="SUPFAM" id="SSF56935">
    <property type="entry name" value="Porins"/>
    <property type="match status" value="1"/>
</dbReference>
<organism evidence="12 13">
    <name type="scientific">Ekhidna lutea</name>
    <dbReference type="NCBI Taxonomy" id="447679"/>
    <lineage>
        <taxon>Bacteria</taxon>
        <taxon>Pseudomonadati</taxon>
        <taxon>Bacteroidota</taxon>
        <taxon>Cytophagia</taxon>
        <taxon>Cytophagales</taxon>
        <taxon>Reichenbachiellaceae</taxon>
        <taxon>Ekhidna</taxon>
    </lineage>
</organism>
<dbReference type="Pfam" id="PF13715">
    <property type="entry name" value="CarbopepD_reg_2"/>
    <property type="match status" value="1"/>
</dbReference>
<dbReference type="Pfam" id="PF07715">
    <property type="entry name" value="Plug"/>
    <property type="match status" value="1"/>
</dbReference>
<dbReference type="Gene3D" id="2.40.170.20">
    <property type="entry name" value="TonB-dependent receptor, beta-barrel domain"/>
    <property type="match status" value="1"/>
</dbReference>
<keyword evidence="12" id="KW-0675">Receptor</keyword>
<evidence type="ECO:0000313" key="13">
    <source>
        <dbReference type="Proteomes" id="UP000198393"/>
    </source>
</evidence>
<feature type="domain" description="TonB-dependent receptor plug" evidence="11">
    <location>
        <begin position="112"/>
        <end position="216"/>
    </location>
</feature>
<dbReference type="RefSeq" id="WP_089355190.1">
    <property type="nucleotide sequence ID" value="NZ_FZPD01000001.1"/>
</dbReference>
<dbReference type="EMBL" id="FZPD01000001">
    <property type="protein sequence ID" value="SNS50320.1"/>
    <property type="molecule type" value="Genomic_DNA"/>
</dbReference>
<dbReference type="Proteomes" id="UP000198393">
    <property type="component" value="Unassembled WGS sequence"/>
</dbReference>
<accession>A0A239EZZ2</accession>
<evidence type="ECO:0000259" key="10">
    <source>
        <dbReference type="Pfam" id="PF00593"/>
    </source>
</evidence>
<dbReference type="GO" id="GO:0015344">
    <property type="term" value="F:siderophore uptake transmembrane transporter activity"/>
    <property type="evidence" value="ECO:0007669"/>
    <property type="project" value="TreeGrafter"/>
</dbReference>
<dbReference type="PROSITE" id="PS52016">
    <property type="entry name" value="TONB_DEPENDENT_REC_3"/>
    <property type="match status" value="1"/>
</dbReference>
<protein>
    <submittedName>
        <fullName evidence="12">Outer membrane receptor proteins, mostly Fe transport</fullName>
    </submittedName>
</protein>
<evidence type="ECO:0000256" key="2">
    <source>
        <dbReference type="ARBA" id="ARBA00022448"/>
    </source>
</evidence>
<keyword evidence="4 8" id="KW-0812">Transmembrane</keyword>
<dbReference type="InterPro" id="IPR036942">
    <property type="entry name" value="Beta-barrel_TonB_sf"/>
</dbReference>
<evidence type="ECO:0000256" key="5">
    <source>
        <dbReference type="ARBA" id="ARBA00023077"/>
    </source>
</evidence>
<dbReference type="Pfam" id="PF00593">
    <property type="entry name" value="TonB_dep_Rec_b-barrel"/>
    <property type="match status" value="1"/>
</dbReference>
<evidence type="ECO:0000256" key="8">
    <source>
        <dbReference type="PROSITE-ProRule" id="PRU01360"/>
    </source>
</evidence>
<dbReference type="PANTHER" id="PTHR30069">
    <property type="entry name" value="TONB-DEPENDENT OUTER MEMBRANE RECEPTOR"/>
    <property type="match status" value="1"/>
</dbReference>
<keyword evidence="3 8" id="KW-1134">Transmembrane beta strand</keyword>